<comment type="caution">
    <text evidence="1">The sequence shown here is derived from an EMBL/GenBank/DDBJ whole genome shotgun (WGS) entry which is preliminary data.</text>
</comment>
<accession>A0AAD8EPX8</accession>
<sequence length="73" mass="8297">LYTLPSQLPGTTELLSIHYDNIKILNSSMVTASGLWNLTHLELNEVQLQQIEPGSFKDMNFLQKLIIIDNNII</sequence>
<dbReference type="InterPro" id="IPR032675">
    <property type="entry name" value="LRR_dom_sf"/>
</dbReference>
<evidence type="ECO:0000313" key="1">
    <source>
        <dbReference type="EMBL" id="KAJ9597719.1"/>
    </source>
</evidence>
<gene>
    <name evidence="1" type="ORF">L9F63_011429</name>
</gene>
<dbReference type="Proteomes" id="UP001233999">
    <property type="component" value="Unassembled WGS sequence"/>
</dbReference>
<reference evidence="1" key="1">
    <citation type="journal article" date="2023" name="IScience">
        <title>Live-bearing cockroach genome reveals convergent evolutionary mechanisms linked to viviparity in insects and beyond.</title>
        <authorList>
            <person name="Fouks B."/>
            <person name="Harrison M.C."/>
            <person name="Mikhailova A.A."/>
            <person name="Marchal E."/>
            <person name="English S."/>
            <person name="Carruthers M."/>
            <person name="Jennings E.C."/>
            <person name="Chiamaka E.L."/>
            <person name="Frigard R.A."/>
            <person name="Pippel M."/>
            <person name="Attardo G.M."/>
            <person name="Benoit J.B."/>
            <person name="Bornberg-Bauer E."/>
            <person name="Tobe S.S."/>
        </authorList>
    </citation>
    <scope>NUCLEOTIDE SEQUENCE</scope>
    <source>
        <strain evidence="1">Stay&amp;Tobe</strain>
    </source>
</reference>
<name>A0AAD8EPX8_DIPPU</name>
<protein>
    <submittedName>
        <fullName evidence="1">Uncharacterized protein</fullName>
    </submittedName>
</protein>
<organism evidence="1 2">
    <name type="scientific">Diploptera punctata</name>
    <name type="common">Pacific beetle cockroach</name>
    <dbReference type="NCBI Taxonomy" id="6984"/>
    <lineage>
        <taxon>Eukaryota</taxon>
        <taxon>Metazoa</taxon>
        <taxon>Ecdysozoa</taxon>
        <taxon>Arthropoda</taxon>
        <taxon>Hexapoda</taxon>
        <taxon>Insecta</taxon>
        <taxon>Pterygota</taxon>
        <taxon>Neoptera</taxon>
        <taxon>Polyneoptera</taxon>
        <taxon>Dictyoptera</taxon>
        <taxon>Blattodea</taxon>
        <taxon>Blaberoidea</taxon>
        <taxon>Blaberidae</taxon>
        <taxon>Diplopterinae</taxon>
        <taxon>Diploptera</taxon>
    </lineage>
</organism>
<dbReference type="Gene3D" id="3.80.10.10">
    <property type="entry name" value="Ribonuclease Inhibitor"/>
    <property type="match status" value="1"/>
</dbReference>
<proteinExistence type="predicted"/>
<dbReference type="EMBL" id="JASPKZ010001587">
    <property type="protein sequence ID" value="KAJ9597719.1"/>
    <property type="molecule type" value="Genomic_DNA"/>
</dbReference>
<feature type="non-terminal residue" evidence="1">
    <location>
        <position position="73"/>
    </location>
</feature>
<dbReference type="AlphaFoldDB" id="A0AAD8EPX8"/>
<keyword evidence="2" id="KW-1185">Reference proteome</keyword>
<feature type="non-terminal residue" evidence="1">
    <location>
        <position position="1"/>
    </location>
</feature>
<dbReference type="SUPFAM" id="SSF52058">
    <property type="entry name" value="L domain-like"/>
    <property type="match status" value="1"/>
</dbReference>
<reference evidence="1" key="2">
    <citation type="submission" date="2023-05" db="EMBL/GenBank/DDBJ databases">
        <authorList>
            <person name="Fouks B."/>
        </authorList>
    </citation>
    <scope>NUCLEOTIDE SEQUENCE</scope>
    <source>
        <strain evidence="1">Stay&amp;Tobe</strain>
        <tissue evidence="1">Testes</tissue>
    </source>
</reference>
<evidence type="ECO:0000313" key="2">
    <source>
        <dbReference type="Proteomes" id="UP001233999"/>
    </source>
</evidence>